<comment type="caution">
    <text evidence="1">The sequence shown here is derived from an EMBL/GenBank/DDBJ whole genome shotgun (WGS) entry which is preliminary data.</text>
</comment>
<evidence type="ECO:0008006" key="5">
    <source>
        <dbReference type="Google" id="ProtNLM"/>
    </source>
</evidence>
<evidence type="ECO:0000313" key="2">
    <source>
        <dbReference type="EMBL" id="CAF0989252.1"/>
    </source>
</evidence>
<dbReference type="Proteomes" id="UP000663832">
    <property type="component" value="Unassembled WGS sequence"/>
</dbReference>
<dbReference type="EMBL" id="CAJNOI010000066">
    <property type="protein sequence ID" value="CAF0987082.1"/>
    <property type="molecule type" value="Genomic_DNA"/>
</dbReference>
<dbReference type="SUPFAM" id="SSF52047">
    <property type="entry name" value="RNI-like"/>
    <property type="match status" value="1"/>
</dbReference>
<dbReference type="OrthoDB" id="10289517at2759"/>
<protein>
    <recommendedName>
        <fullName evidence="5">F-box domain-containing protein</fullName>
    </recommendedName>
</protein>
<proteinExistence type="predicted"/>
<dbReference type="EMBL" id="CAJNOM010000075">
    <property type="protein sequence ID" value="CAF0989252.1"/>
    <property type="molecule type" value="Genomic_DNA"/>
</dbReference>
<dbReference type="Proteomes" id="UP000663877">
    <property type="component" value="Unassembled WGS sequence"/>
</dbReference>
<evidence type="ECO:0000313" key="1">
    <source>
        <dbReference type="EMBL" id="CAF0987082.1"/>
    </source>
</evidence>
<evidence type="ECO:0000313" key="4">
    <source>
        <dbReference type="Proteomes" id="UP000663877"/>
    </source>
</evidence>
<evidence type="ECO:0000313" key="3">
    <source>
        <dbReference type="Proteomes" id="UP000663832"/>
    </source>
</evidence>
<sequence length="362" mass="42282">MSSISIATLEVFSPEIFVQIFSYMNGYDNYKAFYGLNHHLSTLVLTYGIKYIDLSKITFNESRKMFSTINCSHVNTLILSNEYYDEQIDRILDNSYVPLKNMVTLNALMLDSIGLYTMHTISQQHFQLDNLKSLIISFRSDLCKEKVLDMYGAILYNFSSRFKSLTYLFLSASRDNEIICRNDLVSLNHSLLSTEISPTVQRLFLHHIQINDIENILSYFSKLRYLDANIRLKEHIIDYPLSLNLIACDLSVRSTALELLVYLLKQCPNLEKLTLSFSPTNYADLDCNQWEILIEKNLLKLKQFTLYILLFHTEINIARVLVEDKFLEKQFWLDRKANIEFIDGESTDDDDFKTKIMIEFSI</sequence>
<dbReference type="AlphaFoldDB" id="A0A814FZT1"/>
<keyword evidence="3" id="KW-1185">Reference proteome</keyword>
<gene>
    <name evidence="1" type="ORF">BJG266_LOCUS15185</name>
    <name evidence="2" type="ORF">QVE165_LOCUS14300</name>
</gene>
<accession>A0A814FZT1</accession>
<name>A0A814FZT1_9BILA</name>
<organism evidence="1 4">
    <name type="scientific">Adineta steineri</name>
    <dbReference type="NCBI Taxonomy" id="433720"/>
    <lineage>
        <taxon>Eukaryota</taxon>
        <taxon>Metazoa</taxon>
        <taxon>Spiralia</taxon>
        <taxon>Gnathifera</taxon>
        <taxon>Rotifera</taxon>
        <taxon>Eurotatoria</taxon>
        <taxon>Bdelloidea</taxon>
        <taxon>Adinetida</taxon>
        <taxon>Adinetidae</taxon>
        <taxon>Adineta</taxon>
    </lineage>
</organism>
<reference evidence="1" key="1">
    <citation type="submission" date="2021-02" db="EMBL/GenBank/DDBJ databases">
        <authorList>
            <person name="Nowell W R."/>
        </authorList>
    </citation>
    <scope>NUCLEOTIDE SEQUENCE</scope>
</reference>